<reference evidence="2 3" key="1">
    <citation type="submission" date="2016-10" db="EMBL/GenBank/DDBJ databases">
        <title>Alkaliphiles isolated from bioreactors.</title>
        <authorList>
            <person name="Salah Z."/>
            <person name="Rout S.P."/>
            <person name="Humphreys P.N."/>
        </authorList>
    </citation>
    <scope>NUCLEOTIDE SEQUENCE [LARGE SCALE GENOMIC DNA]</scope>
    <source>
        <strain evidence="2 3">ZS02</strain>
    </source>
</reference>
<dbReference type="PROSITE" id="PS50164">
    <property type="entry name" value="GIY_YIG"/>
    <property type="match status" value="1"/>
</dbReference>
<protein>
    <recommendedName>
        <fullName evidence="1">GIY-YIG domain-containing protein</fullName>
    </recommendedName>
</protein>
<evidence type="ECO:0000259" key="1">
    <source>
        <dbReference type="PROSITE" id="PS50164"/>
    </source>
</evidence>
<name>A0A1R1HZE3_9RHOO</name>
<keyword evidence="3" id="KW-1185">Reference proteome</keyword>
<dbReference type="CDD" id="cd10440">
    <property type="entry name" value="GIY-YIG_COG3680"/>
    <property type="match status" value="1"/>
</dbReference>
<dbReference type="AlphaFoldDB" id="A0A1R1HZE3"/>
<proteinExistence type="predicted"/>
<dbReference type="Pfam" id="PF22945">
    <property type="entry name" value="LEM-3_GIY-YIG"/>
    <property type="match status" value="1"/>
</dbReference>
<dbReference type="RefSeq" id="WP_076097287.1">
    <property type="nucleotide sequence ID" value="NZ_MTHD01000007.1"/>
</dbReference>
<sequence>MAFIGFPPEVTAVLGSYVYLYIDPRNNTPFYIGKGVGNRAFDHLKDVSETEKVQKIRELRDAGQEPRIDILRYGLSDAEAALVEASAIDLIGKMQLTNKVSGLHSRSFGRIHSKEIISMLTAKPVKVVHKALFITINKRFRSDMSSQELYEATRGVWKIGPKRDEVEFAFAVYQGVVREVYQVESWFPAGTLPYSTREVSTVNISGRWEFKGRVAPESIRNMYVGFSVGLSGQNPIRYANI</sequence>
<dbReference type="Proteomes" id="UP000187526">
    <property type="component" value="Unassembled WGS sequence"/>
</dbReference>
<organism evidence="2 3">
    <name type="scientific">Azonexus hydrophilus</name>
    <dbReference type="NCBI Taxonomy" id="418702"/>
    <lineage>
        <taxon>Bacteria</taxon>
        <taxon>Pseudomonadati</taxon>
        <taxon>Pseudomonadota</taxon>
        <taxon>Betaproteobacteria</taxon>
        <taxon>Rhodocyclales</taxon>
        <taxon>Azonexaceae</taxon>
        <taxon>Azonexus</taxon>
    </lineage>
</organism>
<accession>A0A1R1HZE3</accession>
<dbReference type="InterPro" id="IPR000305">
    <property type="entry name" value="GIY-YIG_endonuc"/>
</dbReference>
<feature type="domain" description="GIY-YIG" evidence="1">
    <location>
        <begin position="14"/>
        <end position="99"/>
    </location>
</feature>
<dbReference type="EMBL" id="MTHD01000007">
    <property type="protein sequence ID" value="OMG51842.1"/>
    <property type="molecule type" value="Genomic_DNA"/>
</dbReference>
<evidence type="ECO:0000313" key="2">
    <source>
        <dbReference type="EMBL" id="OMG51842.1"/>
    </source>
</evidence>
<evidence type="ECO:0000313" key="3">
    <source>
        <dbReference type="Proteomes" id="UP000187526"/>
    </source>
</evidence>
<dbReference type="STRING" id="418702.BJN45_16615"/>
<dbReference type="OrthoDB" id="67448at2"/>
<comment type="caution">
    <text evidence="2">The sequence shown here is derived from an EMBL/GenBank/DDBJ whole genome shotgun (WGS) entry which is preliminary data.</text>
</comment>
<gene>
    <name evidence="2" type="ORF">BJN45_16615</name>
</gene>